<comment type="caution">
    <text evidence="5">The sequence shown here is derived from an EMBL/GenBank/DDBJ whole genome shotgun (WGS) entry which is preliminary data.</text>
</comment>
<feature type="coiled-coil region" evidence="2">
    <location>
        <begin position="87"/>
        <end position="196"/>
    </location>
</feature>
<feature type="domain" description="Origin recognition complex subunit 3 N-terminal" evidence="4">
    <location>
        <begin position="476"/>
        <end position="622"/>
    </location>
</feature>
<keyword evidence="2" id="KW-0175">Coiled coil</keyword>
<evidence type="ECO:0000313" key="5">
    <source>
        <dbReference type="EMBL" id="CAB3403433.1"/>
    </source>
</evidence>
<evidence type="ECO:0000256" key="2">
    <source>
        <dbReference type="SAM" id="Coils"/>
    </source>
</evidence>
<dbReference type="Proteomes" id="UP000494206">
    <property type="component" value="Unassembled WGS sequence"/>
</dbReference>
<evidence type="ECO:0000256" key="3">
    <source>
        <dbReference type="SAM" id="MobiDB-lite"/>
    </source>
</evidence>
<gene>
    <name evidence="5" type="ORF">CBOVIS_LOCUS5907</name>
</gene>
<dbReference type="OrthoDB" id="5793274at2759"/>
<proteinExistence type="inferred from homology"/>
<evidence type="ECO:0000313" key="6">
    <source>
        <dbReference type="Proteomes" id="UP000494206"/>
    </source>
</evidence>
<dbReference type="GO" id="GO:0006376">
    <property type="term" value="P:mRNA splice site recognition"/>
    <property type="evidence" value="ECO:0007669"/>
    <property type="project" value="InterPro"/>
</dbReference>
<dbReference type="Pfam" id="PF03194">
    <property type="entry name" value="LUC7"/>
    <property type="match status" value="1"/>
</dbReference>
<sequence length="911" mass="106627">MTDYMAQMLNELMGSQRNALPGERKEVRFDDPDVCTDFLVGFCTHELFRNTKNDLGYCRYPVHDENMKKQYQESEEKYRLKFEERFLERIRRIHDDVQRKITKHQERLLLTQGDTSQAEEVFQRKLAEISDRREQINKRIENLMEEAQLEGEKGNVQAAQAAVEKADRAKADRDELDEEEAKILDEKARAISMEENVTQGSRQMSVCQVCGCFMLQNDAPQRIDDHLSGKLHLAYQTIAETITKMEEAIREKHSRRKTDGDEKRKDRKRENERKRSRSRDRNRDNRRYDRDRRDRDRYRDDKKRRVSFKFYCQLSNPTENPIPPAALEFGRRSQRFARPDQGLKLELTSDVINEALEFPEEFDFNDKSAIHYTKEFIRDVTGFEEKVELATKLIYDESTQSIAEYLELDEVASGSNLPISVFCPTETFGRLRTALVQCNFTDISRFIRDLHAKLVKNRRQVDDDEEIVSTQVTIVGSNDPIHTIIDRIRDSKMSRNVIIVQQFESLQQATLDAIIGLLYSNETIRKKIDTVRLVVCVSTSFAFFDTNCTIDSINLLSVRQFKFTRLDEIFESIVTTDIAPAIFSGPFLNYLHNRFFNCDYSVSALIKAVQFAFLAKYLQDPLWKMDNTDHSRQIENYELLLKFVNDEIFVDKSLRDLHVAIQTDADFWKNSENSIENWKRFQFETRNLVNFEQFLTRLERISPKIESTFDEKLKTLMKNVEAAVETENTEATTTTQRSPLKTPRKSMTFLEMQRQRHAEMAKKHNNSLMSAKLEVFKAILEFFKKHLRPYPSTWRNVIGGDHFASELTTTGLDANDEIDIERALLVDEKFKNEPIAIAWKCLLRQNQFKSVKIEVWAQEFMKKFKSKNEASDAFFAAAGQLEHMGLIRAGADRKSTKVHILYHPISFEPNL</sequence>
<comment type="similarity">
    <text evidence="1">Belongs to the Luc7 family.</text>
</comment>
<evidence type="ECO:0000259" key="4">
    <source>
        <dbReference type="Pfam" id="PF07034"/>
    </source>
</evidence>
<dbReference type="GO" id="GO:0003729">
    <property type="term" value="F:mRNA binding"/>
    <property type="evidence" value="ECO:0007669"/>
    <property type="project" value="InterPro"/>
</dbReference>
<dbReference type="EMBL" id="CADEPM010000003">
    <property type="protein sequence ID" value="CAB3403433.1"/>
    <property type="molecule type" value="Genomic_DNA"/>
</dbReference>
<accession>A0A8S1EV88</accession>
<dbReference type="AlphaFoldDB" id="A0A8S1EV88"/>
<keyword evidence="6" id="KW-1185">Reference proteome</keyword>
<name>A0A8S1EV88_9PELO</name>
<evidence type="ECO:0000256" key="1">
    <source>
        <dbReference type="ARBA" id="ARBA00005655"/>
    </source>
</evidence>
<reference evidence="5 6" key="1">
    <citation type="submission" date="2020-04" db="EMBL/GenBank/DDBJ databases">
        <authorList>
            <person name="Laetsch R D."/>
            <person name="Stevens L."/>
            <person name="Kumar S."/>
            <person name="Blaxter L. M."/>
        </authorList>
    </citation>
    <scope>NUCLEOTIDE SEQUENCE [LARGE SCALE GENOMIC DNA]</scope>
</reference>
<dbReference type="Pfam" id="PF07034">
    <property type="entry name" value="ORC3_N"/>
    <property type="match status" value="1"/>
</dbReference>
<dbReference type="GO" id="GO:0005685">
    <property type="term" value="C:U1 snRNP"/>
    <property type="evidence" value="ECO:0007669"/>
    <property type="project" value="InterPro"/>
</dbReference>
<protein>
    <recommendedName>
        <fullName evidence="4">Origin recognition complex subunit 3 N-terminal domain-containing protein</fullName>
    </recommendedName>
</protein>
<feature type="region of interest" description="Disordered" evidence="3">
    <location>
        <begin position="249"/>
        <end position="296"/>
    </location>
</feature>
<dbReference type="PANTHER" id="PTHR12375">
    <property type="entry name" value="RNA-BINDING PROTEIN LUC7-RELATED"/>
    <property type="match status" value="1"/>
</dbReference>
<dbReference type="InterPro" id="IPR004882">
    <property type="entry name" value="Luc7-rel"/>
</dbReference>
<organism evidence="5 6">
    <name type="scientific">Caenorhabditis bovis</name>
    <dbReference type="NCBI Taxonomy" id="2654633"/>
    <lineage>
        <taxon>Eukaryota</taxon>
        <taxon>Metazoa</taxon>
        <taxon>Ecdysozoa</taxon>
        <taxon>Nematoda</taxon>
        <taxon>Chromadorea</taxon>
        <taxon>Rhabditida</taxon>
        <taxon>Rhabditina</taxon>
        <taxon>Rhabditomorpha</taxon>
        <taxon>Rhabditoidea</taxon>
        <taxon>Rhabditidae</taxon>
        <taxon>Peloderinae</taxon>
        <taxon>Caenorhabditis</taxon>
    </lineage>
</organism>
<dbReference type="InterPro" id="IPR045667">
    <property type="entry name" value="ORC3_N"/>
</dbReference>